<evidence type="ECO:0000259" key="1">
    <source>
        <dbReference type="Pfam" id="PF04273"/>
    </source>
</evidence>
<dbReference type="EMBL" id="AMQK01000019">
    <property type="protein sequence ID" value="EKS43059.1"/>
    <property type="molecule type" value="Genomic_DNA"/>
</dbReference>
<dbReference type="Pfam" id="PF04273">
    <property type="entry name" value="BLH_phosphatase"/>
    <property type="match status" value="1"/>
</dbReference>
<dbReference type="Gene3D" id="3.90.190.10">
    <property type="entry name" value="Protein tyrosine phosphatase superfamily"/>
    <property type="match status" value="1"/>
</dbReference>
<proteinExistence type="predicted"/>
<dbReference type="SUPFAM" id="SSF52799">
    <property type="entry name" value="(Phosphotyrosine protein) phosphatases II"/>
    <property type="match status" value="1"/>
</dbReference>
<dbReference type="NCBIfam" id="TIGR01244">
    <property type="entry name" value="TIGR01244 family sulfur transferase"/>
    <property type="match status" value="1"/>
</dbReference>
<keyword evidence="3" id="KW-1185">Reference proteome</keyword>
<dbReference type="InterPro" id="IPR005939">
    <property type="entry name" value="BLH_phosphatase-like"/>
</dbReference>
<evidence type="ECO:0000313" key="3">
    <source>
        <dbReference type="Proteomes" id="UP000009359"/>
    </source>
</evidence>
<comment type="caution">
    <text evidence="2">The sequence shown here is derived from an EMBL/GenBank/DDBJ whole genome shotgun (WGS) entry which is preliminary data.</text>
</comment>
<organism evidence="2 3">
    <name type="scientific">Bartonella bacilliformis INS</name>
    <dbReference type="NCBI Taxonomy" id="1206782"/>
    <lineage>
        <taxon>Bacteria</taxon>
        <taxon>Pseudomonadati</taxon>
        <taxon>Pseudomonadota</taxon>
        <taxon>Alphaproteobacteria</taxon>
        <taxon>Hyphomicrobiales</taxon>
        <taxon>Bartonellaceae</taxon>
        <taxon>Bartonella</taxon>
    </lineage>
</organism>
<accession>A0ABN0IEP7</accession>
<dbReference type="InterPro" id="IPR029021">
    <property type="entry name" value="Prot-tyrosine_phosphatase-like"/>
</dbReference>
<feature type="domain" description="Beta-lactamase hydrolase-like protein phosphatase-like" evidence="1">
    <location>
        <begin position="3"/>
        <end position="107"/>
    </location>
</feature>
<sequence length="109" mass="12380">MKLRQIEDDVFVSNQIDITHMQTLVDAGIKTIICNRPDKEDPNQPDFSTIQEAAQHHGIQAYYVPVVPPTIEQSSVEAMRQILTTASYPILAYCNYGIRSVHLYHLARP</sequence>
<dbReference type="Proteomes" id="UP000009359">
    <property type="component" value="Unassembled WGS sequence"/>
</dbReference>
<name>A0ABN0IEP7_BARBA</name>
<gene>
    <name evidence="2" type="ORF">BbINS_05472</name>
</gene>
<reference evidence="2 3" key="1">
    <citation type="journal article" date="2013" name="Genome Announc.">
        <title>Whole Genome Sequencing and Comparative Analysis of Bartonella bacilliformis Strain INS, the Causative Agent of Carrion's Disease.</title>
        <authorList>
            <person name="Tarazona D."/>
            <person name="Padilla C."/>
            <person name="Caceres O."/>
            <person name="Montenegro J.D."/>
            <person name="Bailon H."/>
            <person name="Ventura G."/>
            <person name="Mendoza G."/>
            <person name="Anaya E."/>
            <person name="Guio H."/>
        </authorList>
    </citation>
    <scope>NUCLEOTIDE SEQUENCE [LARGE SCALE GENOMIC DNA]</scope>
    <source>
        <strain evidence="2 3">INS</strain>
    </source>
</reference>
<dbReference type="GeneID" id="4684114"/>
<evidence type="ECO:0000313" key="2">
    <source>
        <dbReference type="EMBL" id="EKS43059.1"/>
    </source>
</evidence>
<dbReference type="RefSeq" id="WP_005767821.1">
    <property type="nucleotide sequence ID" value="NZ_AMQK01000019.1"/>
</dbReference>
<protein>
    <recommendedName>
        <fullName evidence="1">Beta-lactamase hydrolase-like protein phosphatase-like domain-containing protein</fullName>
    </recommendedName>
</protein>